<keyword evidence="5 14" id="KW-0812">Transmembrane</keyword>
<proteinExistence type="inferred from homology"/>
<name>A0A9Q1HKK6_HOLLE</name>
<evidence type="ECO:0000256" key="11">
    <source>
        <dbReference type="ARBA" id="ARBA00038854"/>
    </source>
</evidence>
<dbReference type="InterPro" id="IPR051993">
    <property type="entry name" value="Glycosyltransferase_8"/>
</dbReference>
<keyword evidence="4" id="KW-0808">Transferase</keyword>
<evidence type="ECO:0000256" key="2">
    <source>
        <dbReference type="ARBA" id="ARBA00006351"/>
    </source>
</evidence>
<evidence type="ECO:0000256" key="9">
    <source>
        <dbReference type="ARBA" id="ARBA00023180"/>
    </source>
</evidence>
<evidence type="ECO:0000256" key="13">
    <source>
        <dbReference type="SAM" id="MobiDB-lite"/>
    </source>
</evidence>
<dbReference type="GO" id="GO:0016266">
    <property type="term" value="P:protein O-linked glycosylation via N-acetyl-galactosamine"/>
    <property type="evidence" value="ECO:0007669"/>
    <property type="project" value="TreeGrafter"/>
</dbReference>
<dbReference type="InterPro" id="IPR002495">
    <property type="entry name" value="Glyco_trans_8"/>
</dbReference>
<evidence type="ECO:0000256" key="7">
    <source>
        <dbReference type="ARBA" id="ARBA00022989"/>
    </source>
</evidence>
<evidence type="ECO:0000256" key="6">
    <source>
        <dbReference type="ARBA" id="ARBA00022968"/>
    </source>
</evidence>
<sequence>MRHKHRQAVWGIPLVCFGLIVGYYIGSKSLKETGRLEGEPKRHSGSIADTSSWAPRMNGREQDSHTSNSKVEHSSHKQEFSNAGNDVKNKIPKTNLPGTLHGNFAKPKTLGQNNATDELPSIQANVKLNMTKFFVNGKQRFEVFPDPQPLEAVEIEPAVDVFGKKQLSFRECIQLSVVVCGNRTTEALVMLKSATILSHTCLIFHVFAEDKIQEDIRDELNHWPNKTRDRMTLYVYPITYPSDEDQREWKAIFKSCATQRIFIPELLPKTDTVLYVDTDILFIRPIENIWQYITSFSSKQFAGMSPVHENPANGWYNRNASQPYYGELGLNSGVMLLNLTRMRDFKWSKRLVLIYKQYKDKISLGDQDLINVVLFFHSDTVLEMPCEWNYRPHHCSRGNTCQRIETEGIALLHGFTSIFHSSGPFGAVYETYRDVSKIIVFYNNTPKYAFVSKIIRINLQERLVATGYR</sequence>
<feature type="compositionally biased region" description="Basic and acidic residues" evidence="13">
    <location>
        <begin position="58"/>
        <end position="79"/>
    </location>
</feature>
<keyword evidence="7 14" id="KW-1133">Transmembrane helix</keyword>
<keyword evidence="8 14" id="KW-0472">Membrane</keyword>
<organism evidence="15 16">
    <name type="scientific">Holothuria leucospilota</name>
    <name type="common">Black long sea cucumber</name>
    <name type="synonym">Mertensiothuria leucospilota</name>
    <dbReference type="NCBI Taxonomy" id="206669"/>
    <lineage>
        <taxon>Eukaryota</taxon>
        <taxon>Metazoa</taxon>
        <taxon>Echinodermata</taxon>
        <taxon>Eleutherozoa</taxon>
        <taxon>Echinozoa</taxon>
        <taxon>Holothuroidea</taxon>
        <taxon>Aspidochirotacea</taxon>
        <taxon>Aspidochirotida</taxon>
        <taxon>Holothuriidae</taxon>
        <taxon>Holothuria</taxon>
    </lineage>
</organism>
<evidence type="ECO:0000256" key="10">
    <source>
        <dbReference type="ARBA" id="ARBA00037301"/>
    </source>
</evidence>
<dbReference type="Gene3D" id="3.90.550.10">
    <property type="entry name" value="Spore Coat Polysaccharide Biosynthesis Protein SpsA, Chain A"/>
    <property type="match status" value="1"/>
</dbReference>
<evidence type="ECO:0000256" key="12">
    <source>
        <dbReference type="ARBA" id="ARBA00049181"/>
    </source>
</evidence>
<evidence type="ECO:0000313" key="16">
    <source>
        <dbReference type="Proteomes" id="UP001152320"/>
    </source>
</evidence>
<protein>
    <recommendedName>
        <fullName evidence="11">UDP-D-xylose:beta-D-glucoside alpha-1,3-D-xylosyltransferase</fullName>
        <ecNumber evidence="11">2.4.2.42</ecNumber>
    </recommendedName>
</protein>
<comment type="subcellular location">
    <subcellularLocation>
        <location evidence="1">Membrane</location>
        <topology evidence="1">Single-pass type II membrane protein</topology>
    </subcellularLocation>
</comment>
<evidence type="ECO:0000313" key="15">
    <source>
        <dbReference type="EMBL" id="KAJ8050729.1"/>
    </source>
</evidence>
<dbReference type="Proteomes" id="UP001152320">
    <property type="component" value="Chromosome 1"/>
</dbReference>
<dbReference type="GO" id="GO:0016020">
    <property type="term" value="C:membrane"/>
    <property type="evidence" value="ECO:0007669"/>
    <property type="project" value="UniProtKB-SubCell"/>
</dbReference>
<comment type="catalytic activity">
    <reaction evidence="12">
        <text>3-O-(beta-D-glucosyl)-L-seryl-[EGF-like domain protein] + UDP-alpha-D-xylose = 3-O-[alpha-D-xylosyl-(1-&gt;3)-beta-D-glucosyl]-L-seryl-[EGF-like domain protein] + UDP + H(+)</text>
        <dbReference type="Rhea" id="RHEA:56064"/>
        <dbReference type="Rhea" id="RHEA-COMP:14610"/>
        <dbReference type="Rhea" id="RHEA-COMP:14611"/>
        <dbReference type="ChEBI" id="CHEBI:15378"/>
        <dbReference type="ChEBI" id="CHEBI:57632"/>
        <dbReference type="ChEBI" id="CHEBI:58223"/>
        <dbReference type="ChEBI" id="CHEBI:140575"/>
        <dbReference type="ChEBI" id="CHEBI:140576"/>
        <dbReference type="EC" id="2.4.2.42"/>
    </reaction>
</comment>
<feature type="region of interest" description="Disordered" evidence="13">
    <location>
        <begin position="35"/>
        <end position="101"/>
    </location>
</feature>
<keyword evidence="3" id="KW-0328">Glycosyltransferase</keyword>
<feature type="transmembrane region" description="Helical" evidence="14">
    <location>
        <begin position="7"/>
        <end position="26"/>
    </location>
</feature>
<reference evidence="15" key="1">
    <citation type="submission" date="2021-10" db="EMBL/GenBank/DDBJ databases">
        <title>Tropical sea cucumber genome reveals ecological adaptation and Cuvierian tubules defense mechanism.</title>
        <authorList>
            <person name="Chen T."/>
        </authorList>
    </citation>
    <scope>NUCLEOTIDE SEQUENCE</scope>
    <source>
        <strain evidence="15">Nanhai2018</strain>
        <tissue evidence="15">Muscle</tissue>
    </source>
</reference>
<comment type="similarity">
    <text evidence="2">Belongs to the glycosyltransferase 8 family.</text>
</comment>
<keyword evidence="6" id="KW-0735">Signal-anchor</keyword>
<comment type="caution">
    <text evidence="15">The sequence shown here is derived from an EMBL/GenBank/DDBJ whole genome shotgun (WGS) entry which is preliminary data.</text>
</comment>
<gene>
    <name evidence="15" type="ORF">HOLleu_04039</name>
</gene>
<evidence type="ECO:0000256" key="5">
    <source>
        <dbReference type="ARBA" id="ARBA00022692"/>
    </source>
</evidence>
<dbReference type="AlphaFoldDB" id="A0A9Q1HKK6"/>
<evidence type="ECO:0000256" key="3">
    <source>
        <dbReference type="ARBA" id="ARBA00022676"/>
    </source>
</evidence>
<evidence type="ECO:0000256" key="14">
    <source>
        <dbReference type="SAM" id="Phobius"/>
    </source>
</evidence>
<dbReference type="EMBL" id="JAIZAY010000001">
    <property type="protein sequence ID" value="KAJ8050729.1"/>
    <property type="molecule type" value="Genomic_DNA"/>
</dbReference>
<keyword evidence="16" id="KW-1185">Reference proteome</keyword>
<dbReference type="PANTHER" id="PTHR46012">
    <property type="entry name" value="IP22168P"/>
    <property type="match status" value="1"/>
</dbReference>
<evidence type="ECO:0000256" key="1">
    <source>
        <dbReference type="ARBA" id="ARBA00004606"/>
    </source>
</evidence>
<dbReference type="PANTHER" id="PTHR46012:SF2">
    <property type="entry name" value="IP22168P"/>
    <property type="match status" value="1"/>
</dbReference>
<dbReference type="SUPFAM" id="SSF53448">
    <property type="entry name" value="Nucleotide-diphospho-sugar transferases"/>
    <property type="match status" value="1"/>
</dbReference>
<dbReference type="InterPro" id="IPR029044">
    <property type="entry name" value="Nucleotide-diphossugar_trans"/>
</dbReference>
<dbReference type="OrthoDB" id="6238971at2759"/>
<dbReference type="GO" id="GO:0140563">
    <property type="term" value="F:UDP-D-xylose:beta-D-glucoside alpha-1,3-D-xylosyltransferase activity"/>
    <property type="evidence" value="ECO:0007669"/>
    <property type="project" value="UniProtKB-EC"/>
</dbReference>
<evidence type="ECO:0000256" key="4">
    <source>
        <dbReference type="ARBA" id="ARBA00022679"/>
    </source>
</evidence>
<keyword evidence="9" id="KW-0325">Glycoprotein</keyword>
<comment type="function">
    <text evidence="10">Glycosyltransferase which elongates the O-linked glucose attached to EGF-like repeats in the extracellular domain of Notch proteins by catalyzing the addition of xylose.</text>
</comment>
<evidence type="ECO:0000256" key="8">
    <source>
        <dbReference type="ARBA" id="ARBA00023136"/>
    </source>
</evidence>
<dbReference type="EC" id="2.4.2.42" evidence="11"/>
<dbReference type="Pfam" id="PF01501">
    <property type="entry name" value="Glyco_transf_8"/>
    <property type="match status" value="1"/>
</dbReference>
<accession>A0A9Q1HKK6</accession>